<keyword evidence="3" id="KW-1185">Reference proteome</keyword>
<reference evidence="2 3" key="1">
    <citation type="submission" date="2024-01" db="EMBL/GenBank/DDBJ databases">
        <title>A draft genome for the cacao thread blight pathogen Marasmiellus scandens.</title>
        <authorList>
            <person name="Baruah I.K."/>
            <person name="Leung J."/>
            <person name="Bukari Y."/>
            <person name="Amoako-Attah I."/>
            <person name="Meinhardt L.W."/>
            <person name="Bailey B.A."/>
            <person name="Cohen S.P."/>
        </authorList>
    </citation>
    <scope>NUCLEOTIDE SEQUENCE [LARGE SCALE GENOMIC DNA]</scope>
    <source>
        <strain evidence="2 3">GH-19</strain>
    </source>
</reference>
<proteinExistence type="predicted"/>
<organism evidence="2 3">
    <name type="scientific">Marasmiellus scandens</name>
    <dbReference type="NCBI Taxonomy" id="2682957"/>
    <lineage>
        <taxon>Eukaryota</taxon>
        <taxon>Fungi</taxon>
        <taxon>Dikarya</taxon>
        <taxon>Basidiomycota</taxon>
        <taxon>Agaricomycotina</taxon>
        <taxon>Agaricomycetes</taxon>
        <taxon>Agaricomycetidae</taxon>
        <taxon>Agaricales</taxon>
        <taxon>Marasmiineae</taxon>
        <taxon>Omphalotaceae</taxon>
        <taxon>Marasmiellus</taxon>
    </lineage>
</organism>
<accession>A0ABR1JC32</accession>
<evidence type="ECO:0000313" key="2">
    <source>
        <dbReference type="EMBL" id="KAK7456496.1"/>
    </source>
</evidence>
<evidence type="ECO:0000313" key="3">
    <source>
        <dbReference type="Proteomes" id="UP001498398"/>
    </source>
</evidence>
<comment type="caution">
    <text evidence="2">The sequence shown here is derived from an EMBL/GenBank/DDBJ whole genome shotgun (WGS) entry which is preliminary data.</text>
</comment>
<dbReference type="EMBL" id="JBANRG010000021">
    <property type="protein sequence ID" value="KAK7456496.1"/>
    <property type="molecule type" value="Genomic_DNA"/>
</dbReference>
<feature type="compositionally biased region" description="Low complexity" evidence="1">
    <location>
        <begin position="158"/>
        <end position="167"/>
    </location>
</feature>
<gene>
    <name evidence="2" type="ORF">VKT23_010746</name>
</gene>
<feature type="region of interest" description="Disordered" evidence="1">
    <location>
        <begin position="69"/>
        <end position="132"/>
    </location>
</feature>
<feature type="region of interest" description="Disordered" evidence="1">
    <location>
        <begin position="190"/>
        <end position="253"/>
    </location>
</feature>
<sequence length="406" mass="45008">MDVDWCLSCERHLTADDHRHHQCSVLRVGPPSTFSHELDTLDDDQDDQVEIYHQIVDVAEARISRWASQIPPGASPDVPPLHQSRPPSLSMKPTQPSPPSVSLHTPEKVITSPVSQSPVSALPLRRVSKAPSTTTTTLFSALAGHVRSLVSRPTLPHSYSTSTSSTSENGDDLWWLTGNVQASSSKHKLSDYASSSSSSSASSPVRVQTHTKKPSSSSTSTRKPSKPTPLTASQPPSLSHSSSSISSISQTPFVRPKAKAIPIHQKLGRSRCDEPSYIQPRYLPIPPSHSSMKQRLVDDFDDLDFDARVRVNTAKVERVPEVEESVEDDDDDDALFFDDWKYTKGGRGFTAEYDIPSSPQQQQQQPSLNLVRGTRRWTRLPKKFPIQHAYYSPLRFASCNINLLFL</sequence>
<protein>
    <submittedName>
        <fullName evidence="2">Uncharacterized protein</fullName>
    </submittedName>
</protein>
<evidence type="ECO:0000256" key="1">
    <source>
        <dbReference type="SAM" id="MobiDB-lite"/>
    </source>
</evidence>
<feature type="compositionally biased region" description="Polar residues" evidence="1">
    <location>
        <begin position="85"/>
        <end position="94"/>
    </location>
</feature>
<dbReference type="Proteomes" id="UP001498398">
    <property type="component" value="Unassembled WGS sequence"/>
</dbReference>
<feature type="region of interest" description="Disordered" evidence="1">
    <location>
        <begin position="153"/>
        <end position="172"/>
    </location>
</feature>
<feature type="compositionally biased region" description="Low complexity" evidence="1">
    <location>
        <begin position="233"/>
        <end position="250"/>
    </location>
</feature>
<name>A0ABR1JC32_9AGAR</name>
<feature type="compositionally biased region" description="Low complexity" evidence="1">
    <location>
        <begin position="191"/>
        <end position="203"/>
    </location>
</feature>